<evidence type="ECO:0000256" key="1">
    <source>
        <dbReference type="ARBA" id="ARBA00010876"/>
    </source>
</evidence>
<dbReference type="GO" id="GO:0009982">
    <property type="term" value="F:pseudouridine synthase activity"/>
    <property type="evidence" value="ECO:0007669"/>
    <property type="project" value="InterPro"/>
</dbReference>
<dbReference type="InterPro" id="IPR020103">
    <property type="entry name" value="PsdUridine_synth_cat_dom_sf"/>
</dbReference>
<dbReference type="InterPro" id="IPR006145">
    <property type="entry name" value="PsdUridine_synth_RsuA/RluA"/>
</dbReference>
<keyword evidence="3" id="KW-0413">Isomerase</keyword>
<dbReference type="GO" id="GO:0140098">
    <property type="term" value="F:catalytic activity, acting on RNA"/>
    <property type="evidence" value="ECO:0007669"/>
    <property type="project" value="UniProtKB-ARBA"/>
</dbReference>
<dbReference type="PANTHER" id="PTHR21600:SF87">
    <property type="entry name" value="RNA PSEUDOURIDYLATE SYNTHASE DOMAIN-CONTAINING PROTEIN 1"/>
    <property type="match status" value="1"/>
</dbReference>
<reference evidence="5" key="1">
    <citation type="submission" date="2010-01" db="EMBL/GenBank/DDBJ databases">
        <title>Genome fragments of uncultured bacteria from the North Pacific subtropical Gyre.</title>
        <authorList>
            <person name="Pham V.D."/>
            <person name="Delong E.F."/>
        </authorList>
    </citation>
    <scope>NUCLEOTIDE SEQUENCE</scope>
</reference>
<dbReference type="CDD" id="cd02869">
    <property type="entry name" value="PseudoU_synth_RluA_like"/>
    <property type="match status" value="1"/>
</dbReference>
<dbReference type="Pfam" id="PF00849">
    <property type="entry name" value="PseudoU_synth_2"/>
    <property type="match status" value="1"/>
</dbReference>
<accession>E7C6J6</accession>
<dbReference type="GO" id="GO:0003723">
    <property type="term" value="F:RNA binding"/>
    <property type="evidence" value="ECO:0007669"/>
    <property type="project" value="InterPro"/>
</dbReference>
<name>E7C6J6_9GAMM</name>
<protein>
    <recommendedName>
        <fullName evidence="3">Pseudouridine synthase</fullName>
        <ecNumber evidence="3">5.4.99.-</ecNumber>
    </recommendedName>
</protein>
<evidence type="ECO:0000256" key="2">
    <source>
        <dbReference type="PIRSR" id="PIRSR606225-1"/>
    </source>
</evidence>
<feature type="domain" description="Pseudouridine synthase RsuA/RluA-like" evidence="4">
    <location>
        <begin position="41"/>
        <end position="195"/>
    </location>
</feature>
<dbReference type="PANTHER" id="PTHR21600">
    <property type="entry name" value="MITOCHONDRIAL RNA PSEUDOURIDINE SYNTHASE"/>
    <property type="match status" value="1"/>
</dbReference>
<evidence type="ECO:0000256" key="3">
    <source>
        <dbReference type="RuleBase" id="RU362028"/>
    </source>
</evidence>
<dbReference type="NCBIfam" id="TIGR00005">
    <property type="entry name" value="rluA_subfam"/>
    <property type="match status" value="1"/>
</dbReference>
<dbReference type="GO" id="GO:0000455">
    <property type="term" value="P:enzyme-directed rRNA pseudouridine synthesis"/>
    <property type="evidence" value="ECO:0007669"/>
    <property type="project" value="TreeGrafter"/>
</dbReference>
<comment type="similarity">
    <text evidence="1 3">Belongs to the pseudouridine synthase RluA family.</text>
</comment>
<dbReference type="EMBL" id="GU568005">
    <property type="protein sequence ID" value="ADI23070.1"/>
    <property type="molecule type" value="Genomic_DNA"/>
</dbReference>
<sequence length="277" mass="32287">MEWPRVGFWGLRIGHSLGIGFLVIEIFRVNDLFEILHEDDDLLVINKPAGLVCHPTKGDERSSLAGRLRLYRGAEQSAHLINRLDRETSGVVCVGKTDEAARELRRLWESREVDKYYWAIVHGHVPESEGTIDAPLGSDDASEVVVKDCVRDDGHPSQTRYWTQWKFERDDEKFTWLRVAPVTGRKHQIRIHLQHLGHAIVGDKLYGLDESWYLKFVKDELTDSDWQKLVLKKQALHAHTLRFHWRARDWEFVAEPADEFVDFIETVSESEEEIYFN</sequence>
<dbReference type="EC" id="5.4.99.-" evidence="3"/>
<comment type="catalytic activity">
    <reaction evidence="3">
        <text>a uridine in RNA = a pseudouridine in RNA</text>
        <dbReference type="Rhea" id="RHEA:48348"/>
        <dbReference type="Rhea" id="RHEA-COMP:12068"/>
        <dbReference type="Rhea" id="RHEA-COMP:12069"/>
        <dbReference type="ChEBI" id="CHEBI:65314"/>
        <dbReference type="ChEBI" id="CHEBI:65315"/>
    </reaction>
</comment>
<feature type="active site" evidence="2">
    <location>
        <position position="85"/>
    </location>
</feature>
<dbReference type="InterPro" id="IPR006225">
    <property type="entry name" value="PsdUridine_synth_RluC/D"/>
</dbReference>
<dbReference type="AlphaFoldDB" id="E7C6J6"/>
<dbReference type="Gene3D" id="3.30.2350.10">
    <property type="entry name" value="Pseudouridine synthase"/>
    <property type="match status" value="1"/>
</dbReference>
<organism evidence="5">
    <name type="scientific">uncultured gamma proteobacterium HF0770_07M15</name>
    <dbReference type="NCBI Taxonomy" id="723575"/>
    <lineage>
        <taxon>Bacteria</taxon>
        <taxon>Pseudomonadati</taxon>
        <taxon>Pseudomonadota</taxon>
        <taxon>Gammaproteobacteria</taxon>
        <taxon>environmental samples</taxon>
    </lineage>
</organism>
<dbReference type="InterPro" id="IPR050188">
    <property type="entry name" value="RluA_PseudoU_synthase"/>
</dbReference>
<dbReference type="SUPFAM" id="SSF55120">
    <property type="entry name" value="Pseudouridine synthase"/>
    <property type="match status" value="1"/>
</dbReference>
<proteinExistence type="inferred from homology"/>
<comment type="function">
    <text evidence="3">Responsible for synthesis of pseudouridine from uracil.</text>
</comment>
<evidence type="ECO:0000259" key="4">
    <source>
        <dbReference type="Pfam" id="PF00849"/>
    </source>
</evidence>
<evidence type="ECO:0000313" key="5">
    <source>
        <dbReference type="EMBL" id="ADI23070.1"/>
    </source>
</evidence>